<proteinExistence type="predicted"/>
<dbReference type="OrthoDB" id="146794at2759"/>
<accession>A0A225WIV8</accession>
<feature type="region of interest" description="Disordered" evidence="1">
    <location>
        <begin position="129"/>
        <end position="189"/>
    </location>
</feature>
<name>A0A225WIV8_9STRA</name>
<dbReference type="AlphaFoldDB" id="A0A225WIV8"/>
<feature type="compositionally biased region" description="Basic and acidic residues" evidence="1">
    <location>
        <begin position="345"/>
        <end position="355"/>
    </location>
</feature>
<evidence type="ECO:0000256" key="1">
    <source>
        <dbReference type="SAM" id="MobiDB-lite"/>
    </source>
</evidence>
<sequence>MQSREDSSAGHEAEELPELREEVSRLLTRCENAERDFVSKTQLRTSAEAALVHANDDFYSVRDSSQVLRAENEDLVDLIMRYVDQGRERMKAGLVVYKAKLSKLHQYLDEHSRKLSKLRQYLDEHSRGKARSSLGVLEEEDTADSCDTESAFRSQEDSATSDSSVDISPPAKKVCSPPAPTLTDECIDNDMGGEAAAEASNEEAKSGTGLNLPVVADVPIPSSAVEVLDLTADDVVTPPNGKASSPFSSPVVSFFPRKDERPLRSTSVASEFRMRGNLEKELADDDFILGLTNEGSAAQVTGPVHVGDAASTTYRDLGQVVSSFSSRTWAHYPERPPPTPPNSGHYDHCDRSAWH</sequence>
<evidence type="ECO:0000313" key="3">
    <source>
        <dbReference type="Proteomes" id="UP000198211"/>
    </source>
</evidence>
<feature type="region of interest" description="Disordered" evidence="1">
    <location>
        <begin position="1"/>
        <end position="20"/>
    </location>
</feature>
<feature type="compositionally biased region" description="Polar residues" evidence="1">
    <location>
        <begin position="151"/>
        <end position="166"/>
    </location>
</feature>
<gene>
    <name evidence="2" type="ORF">PHMEG_0008496</name>
</gene>
<keyword evidence="3" id="KW-1185">Reference proteome</keyword>
<dbReference type="EMBL" id="NBNE01000736">
    <property type="protein sequence ID" value="OWZ17545.1"/>
    <property type="molecule type" value="Genomic_DNA"/>
</dbReference>
<dbReference type="Proteomes" id="UP000198211">
    <property type="component" value="Unassembled WGS sequence"/>
</dbReference>
<protein>
    <submittedName>
        <fullName evidence="2">Uncharacterized protein</fullName>
    </submittedName>
</protein>
<organism evidence="2 3">
    <name type="scientific">Phytophthora megakarya</name>
    <dbReference type="NCBI Taxonomy" id="4795"/>
    <lineage>
        <taxon>Eukaryota</taxon>
        <taxon>Sar</taxon>
        <taxon>Stramenopiles</taxon>
        <taxon>Oomycota</taxon>
        <taxon>Peronosporomycetes</taxon>
        <taxon>Peronosporales</taxon>
        <taxon>Peronosporaceae</taxon>
        <taxon>Phytophthora</taxon>
    </lineage>
</organism>
<feature type="region of interest" description="Disordered" evidence="1">
    <location>
        <begin position="327"/>
        <end position="355"/>
    </location>
</feature>
<evidence type="ECO:0000313" key="2">
    <source>
        <dbReference type="EMBL" id="OWZ17545.1"/>
    </source>
</evidence>
<comment type="caution">
    <text evidence="2">The sequence shown here is derived from an EMBL/GenBank/DDBJ whole genome shotgun (WGS) entry which is preliminary data.</text>
</comment>
<reference evidence="3" key="1">
    <citation type="submission" date="2017-03" db="EMBL/GenBank/DDBJ databases">
        <title>Phytopthora megakarya and P. palmivora, two closely related causual agents of cacao black pod achieved similar genome size and gene model numbers by different mechanisms.</title>
        <authorList>
            <person name="Ali S."/>
            <person name="Shao J."/>
            <person name="Larry D.J."/>
            <person name="Kronmiller B."/>
            <person name="Shen D."/>
            <person name="Strem M.D."/>
            <person name="Melnick R.L."/>
            <person name="Guiltinan M.J."/>
            <person name="Tyler B.M."/>
            <person name="Meinhardt L.W."/>
            <person name="Bailey B.A."/>
        </authorList>
    </citation>
    <scope>NUCLEOTIDE SEQUENCE [LARGE SCALE GENOMIC DNA]</scope>
    <source>
        <strain evidence="3">zdho120</strain>
    </source>
</reference>
<feature type="compositionally biased region" description="Acidic residues" evidence="1">
    <location>
        <begin position="137"/>
        <end position="147"/>
    </location>
</feature>